<keyword evidence="1" id="KW-1185">Reference proteome</keyword>
<dbReference type="Proteomes" id="UP000036681">
    <property type="component" value="Unplaced"/>
</dbReference>
<dbReference type="WBParaSite" id="ALUE_0000210501-mRNA-1">
    <property type="protein sequence ID" value="ALUE_0000210501-mRNA-1"/>
    <property type="gene ID" value="ALUE_0000210501"/>
</dbReference>
<protein>
    <submittedName>
        <fullName evidence="2">STAS domain-containing protein</fullName>
    </submittedName>
</protein>
<evidence type="ECO:0000313" key="2">
    <source>
        <dbReference type="WBParaSite" id="ALUE_0000210501-mRNA-1"/>
    </source>
</evidence>
<name>A0A0M3HKR0_ASCLU</name>
<accession>A0A0M3HKR0</accession>
<sequence>MERAEKAVMSIKNKVNESIIDYTIVDLCSLSSVVQCAEKLIAEER</sequence>
<organism evidence="1 2">
    <name type="scientific">Ascaris lumbricoides</name>
    <name type="common">Giant roundworm</name>
    <dbReference type="NCBI Taxonomy" id="6252"/>
    <lineage>
        <taxon>Eukaryota</taxon>
        <taxon>Metazoa</taxon>
        <taxon>Ecdysozoa</taxon>
        <taxon>Nematoda</taxon>
        <taxon>Chromadorea</taxon>
        <taxon>Rhabditida</taxon>
        <taxon>Spirurina</taxon>
        <taxon>Ascaridomorpha</taxon>
        <taxon>Ascaridoidea</taxon>
        <taxon>Ascarididae</taxon>
        <taxon>Ascaris</taxon>
    </lineage>
</organism>
<evidence type="ECO:0000313" key="1">
    <source>
        <dbReference type="Proteomes" id="UP000036681"/>
    </source>
</evidence>
<dbReference type="AlphaFoldDB" id="A0A0M3HKR0"/>
<reference evidence="2" key="1">
    <citation type="submission" date="2017-02" db="UniProtKB">
        <authorList>
            <consortium name="WormBaseParasite"/>
        </authorList>
    </citation>
    <scope>IDENTIFICATION</scope>
</reference>
<proteinExistence type="predicted"/>